<evidence type="ECO:0000313" key="3">
    <source>
        <dbReference type="Proteomes" id="UP000184420"/>
    </source>
</evidence>
<evidence type="ECO:0000256" key="1">
    <source>
        <dbReference type="SAM" id="SignalP"/>
    </source>
</evidence>
<protein>
    <recommendedName>
        <fullName evidence="4">SH3 domain-containing protein</fullName>
    </recommendedName>
</protein>
<proteinExistence type="predicted"/>
<sequence length="298" mass="33752">MKKLSFLCLLLVAISKCTFAQSEEDYPDMRSWAMYGDSIERYVYADTAYIRVSPDTRQAPVDTLFAGDNLVVLRTTKSAITVRGLRGPWLQVTYKKNGEQKNGYIWQGLVSLSPLRRGDTKFIAAVERRADSTYLNEEKRRDTIRRLLVKVKAVQNGVIKSTATFITPDDESANFGYGKIMSGMGLTNVQNIVTMSFSGEACGIPTYTYYLAWTTDQKLVKLPGKMTVGDAGVFYHDENFIFPNEKNGRPDLITWEMSTEEATDKVDKNGEYVMEITEKGSKTYIWDPGNYTVTEMRK</sequence>
<dbReference type="EMBL" id="FRBL01000002">
    <property type="protein sequence ID" value="SHL13408.1"/>
    <property type="molecule type" value="Genomic_DNA"/>
</dbReference>
<evidence type="ECO:0008006" key="4">
    <source>
        <dbReference type="Google" id="ProtNLM"/>
    </source>
</evidence>
<accession>A0A1M6Y5G0</accession>
<keyword evidence="1" id="KW-0732">Signal</keyword>
<evidence type="ECO:0000313" key="2">
    <source>
        <dbReference type="EMBL" id="SHL13408.1"/>
    </source>
</evidence>
<dbReference type="RefSeq" id="WP_143159839.1">
    <property type="nucleotide sequence ID" value="NZ_FRBL01000002.1"/>
</dbReference>
<gene>
    <name evidence="2" type="ORF">SAMN05444266_102157</name>
</gene>
<reference evidence="2 3" key="1">
    <citation type="submission" date="2016-11" db="EMBL/GenBank/DDBJ databases">
        <authorList>
            <person name="Jaros S."/>
            <person name="Januszkiewicz K."/>
            <person name="Wedrychowicz H."/>
        </authorList>
    </citation>
    <scope>NUCLEOTIDE SEQUENCE [LARGE SCALE GENOMIC DNA]</scope>
    <source>
        <strain evidence="2 3">DSM 27406</strain>
    </source>
</reference>
<dbReference type="AlphaFoldDB" id="A0A1M6Y5G0"/>
<feature type="chain" id="PRO_5013382583" description="SH3 domain-containing protein" evidence="1">
    <location>
        <begin position="21"/>
        <end position="298"/>
    </location>
</feature>
<dbReference type="Proteomes" id="UP000184420">
    <property type="component" value="Unassembled WGS sequence"/>
</dbReference>
<dbReference type="OrthoDB" id="743724at2"/>
<name>A0A1M6Y5G0_9BACT</name>
<dbReference type="STRING" id="1419482.SAMN05444266_102157"/>
<organism evidence="2 3">
    <name type="scientific">Chitinophaga jiangningensis</name>
    <dbReference type="NCBI Taxonomy" id="1419482"/>
    <lineage>
        <taxon>Bacteria</taxon>
        <taxon>Pseudomonadati</taxon>
        <taxon>Bacteroidota</taxon>
        <taxon>Chitinophagia</taxon>
        <taxon>Chitinophagales</taxon>
        <taxon>Chitinophagaceae</taxon>
        <taxon>Chitinophaga</taxon>
    </lineage>
</organism>
<feature type="signal peptide" evidence="1">
    <location>
        <begin position="1"/>
        <end position="20"/>
    </location>
</feature>
<keyword evidence="3" id="KW-1185">Reference proteome</keyword>